<sequence length="166" mass="19302">MADDMKLQQSLQGSSVSDIPKTETETCGKAVLLIHVFALDDMKCMCLLCRLHVNRKAMLLTSQKLKLRYVRDYFPAPPESPEDPDVWREQRWKDILSKEERTQQCTRCNEIGHGRHHCPYPVVRVLYTVDGEPRPMVCKPPEGKYRCSRCGRRGHNRRTCHGPVFY</sequence>
<evidence type="ECO:0000256" key="2">
    <source>
        <dbReference type="SAM" id="MobiDB-lite"/>
    </source>
</evidence>
<protein>
    <recommendedName>
        <fullName evidence="3">CCHC-type domain-containing protein</fullName>
    </recommendedName>
</protein>
<evidence type="ECO:0000259" key="3">
    <source>
        <dbReference type="PROSITE" id="PS50158"/>
    </source>
</evidence>
<keyword evidence="1" id="KW-0862">Zinc</keyword>
<reference evidence="4" key="1">
    <citation type="submission" date="2023-05" db="EMBL/GenBank/DDBJ databases">
        <title>Genome and transcriptome analyses reveal genes involved in the formation of fine ridges on petal epidermal cells in Hibiscus trionum.</title>
        <authorList>
            <person name="Koshimizu S."/>
            <person name="Masuda S."/>
            <person name="Ishii T."/>
            <person name="Shirasu K."/>
            <person name="Hoshino A."/>
            <person name="Arita M."/>
        </authorList>
    </citation>
    <scope>NUCLEOTIDE SEQUENCE</scope>
    <source>
        <strain evidence="4">Hamamatsu line</strain>
    </source>
</reference>
<feature type="compositionally biased region" description="Polar residues" evidence="2">
    <location>
        <begin position="7"/>
        <end position="17"/>
    </location>
</feature>
<feature type="region of interest" description="Disordered" evidence="2">
    <location>
        <begin position="1"/>
        <end position="21"/>
    </location>
</feature>
<feature type="domain" description="CCHC-type" evidence="3">
    <location>
        <begin position="146"/>
        <end position="160"/>
    </location>
</feature>
<dbReference type="OrthoDB" id="971424at2759"/>
<dbReference type="EMBL" id="BSYR01000031">
    <property type="protein sequence ID" value="GMI98375.1"/>
    <property type="molecule type" value="Genomic_DNA"/>
</dbReference>
<keyword evidence="5" id="KW-1185">Reference proteome</keyword>
<evidence type="ECO:0000313" key="5">
    <source>
        <dbReference type="Proteomes" id="UP001165190"/>
    </source>
</evidence>
<gene>
    <name evidence="4" type="ORF">HRI_003506800</name>
</gene>
<organism evidence="4 5">
    <name type="scientific">Hibiscus trionum</name>
    <name type="common">Flower of an hour</name>
    <dbReference type="NCBI Taxonomy" id="183268"/>
    <lineage>
        <taxon>Eukaryota</taxon>
        <taxon>Viridiplantae</taxon>
        <taxon>Streptophyta</taxon>
        <taxon>Embryophyta</taxon>
        <taxon>Tracheophyta</taxon>
        <taxon>Spermatophyta</taxon>
        <taxon>Magnoliopsida</taxon>
        <taxon>eudicotyledons</taxon>
        <taxon>Gunneridae</taxon>
        <taxon>Pentapetalae</taxon>
        <taxon>rosids</taxon>
        <taxon>malvids</taxon>
        <taxon>Malvales</taxon>
        <taxon>Malvaceae</taxon>
        <taxon>Malvoideae</taxon>
        <taxon>Hibiscus</taxon>
    </lineage>
</organism>
<dbReference type="Gene3D" id="4.10.60.10">
    <property type="entry name" value="Zinc finger, CCHC-type"/>
    <property type="match status" value="1"/>
</dbReference>
<keyword evidence="1" id="KW-0479">Metal-binding</keyword>
<accession>A0A9W7MHP7</accession>
<dbReference type="GO" id="GO:0003676">
    <property type="term" value="F:nucleic acid binding"/>
    <property type="evidence" value="ECO:0007669"/>
    <property type="project" value="InterPro"/>
</dbReference>
<proteinExistence type="predicted"/>
<keyword evidence="1" id="KW-0863">Zinc-finger</keyword>
<dbReference type="PROSITE" id="PS50158">
    <property type="entry name" value="ZF_CCHC"/>
    <property type="match status" value="1"/>
</dbReference>
<evidence type="ECO:0000313" key="4">
    <source>
        <dbReference type="EMBL" id="GMI98375.1"/>
    </source>
</evidence>
<comment type="caution">
    <text evidence="4">The sequence shown here is derived from an EMBL/GenBank/DDBJ whole genome shotgun (WGS) entry which is preliminary data.</text>
</comment>
<evidence type="ECO:0000256" key="1">
    <source>
        <dbReference type="PROSITE-ProRule" id="PRU00047"/>
    </source>
</evidence>
<dbReference type="AlphaFoldDB" id="A0A9W7MHP7"/>
<name>A0A9W7MHP7_HIBTR</name>
<dbReference type="Proteomes" id="UP001165190">
    <property type="component" value="Unassembled WGS sequence"/>
</dbReference>
<dbReference type="GO" id="GO:0008270">
    <property type="term" value="F:zinc ion binding"/>
    <property type="evidence" value="ECO:0007669"/>
    <property type="project" value="UniProtKB-KW"/>
</dbReference>
<dbReference type="InterPro" id="IPR001878">
    <property type="entry name" value="Znf_CCHC"/>
</dbReference>